<reference evidence="1 2" key="1">
    <citation type="submission" date="2016-04" db="EMBL/GenBank/DDBJ databases">
        <authorList>
            <person name="Evans L.H."/>
            <person name="Alamgir A."/>
            <person name="Owens N."/>
            <person name="Weber N.D."/>
            <person name="Virtaneva K."/>
            <person name="Barbian K."/>
            <person name="Babar A."/>
            <person name="Rosenke K."/>
        </authorList>
    </citation>
    <scope>NUCLEOTIDE SEQUENCE [LARGE SCALE GENOMIC DNA]</scope>
    <source>
        <strain evidence="2">S5(T) (JCM 30642 \VKM B-2941)</strain>
    </source>
</reference>
<dbReference type="Proteomes" id="UP000195607">
    <property type="component" value="Chromosome I"/>
</dbReference>
<organism evidence="1 2">
    <name type="scientific">Cuniculiplasma divulgatum</name>
    <dbReference type="NCBI Taxonomy" id="1673428"/>
    <lineage>
        <taxon>Archaea</taxon>
        <taxon>Methanobacteriati</taxon>
        <taxon>Thermoplasmatota</taxon>
        <taxon>Thermoplasmata</taxon>
        <taxon>Thermoplasmatales</taxon>
        <taxon>Cuniculiplasmataceae</taxon>
        <taxon>Cuniculiplasma</taxon>
    </lineage>
</organism>
<dbReference type="RefSeq" id="WP_148689665.1">
    <property type="nucleotide sequence ID" value="NZ_LT671858.1"/>
</dbReference>
<dbReference type="GeneID" id="41588068"/>
<accession>A0A1N5U3J6</accession>
<evidence type="ECO:0000313" key="1">
    <source>
        <dbReference type="EMBL" id="SIM55364.1"/>
    </source>
</evidence>
<name>A0A1N5U3J6_9ARCH</name>
<gene>
    <name evidence="1" type="ORF">CSP5_0794</name>
</gene>
<dbReference type="EMBL" id="LT671858">
    <property type="protein sequence ID" value="SIM55364.1"/>
    <property type="molecule type" value="Genomic_DNA"/>
</dbReference>
<proteinExistence type="predicted"/>
<dbReference type="AlphaFoldDB" id="A0A1N5U3J6"/>
<evidence type="ECO:0000313" key="2">
    <source>
        <dbReference type="Proteomes" id="UP000195607"/>
    </source>
</evidence>
<sequence>MIFEESKEELFQAKIPFPIFIPENEEIKSSIRFSYNEPISVRIEVGSDRERISIKESFMDWFYYGFPKNHMKSSVEYYGKETVQIMDINGEKSVIFSGRDYLGRSSSTAFFNGTMLEFRYEEGMEDAALNMIRDIRTHSVGAINFIDSSFLCNYHSNFQWFENERIGRLSWKKIWGEGLWNYFPDSTGEFQHLHKITIFKNRLNEFMWVDVSRKNSGIKNLRYRFSRGGNIFKLMKTKDNSFYGAISDIGPYLFQNEDEKFVYTVTVPRMKEFEKNCQNFFSHMENLNFSPFLP</sequence>
<protein>
    <submittedName>
        <fullName evidence="1">Uncharacterized protein</fullName>
    </submittedName>
</protein>